<keyword evidence="2" id="KW-1185">Reference proteome</keyword>
<proteinExistence type="predicted"/>
<accession>A0A9P0QAA8</accession>
<evidence type="ECO:0000313" key="2">
    <source>
        <dbReference type="Proteomes" id="UP001152888"/>
    </source>
</evidence>
<name>A0A9P0QAA8_ACAOB</name>
<evidence type="ECO:0000313" key="1">
    <source>
        <dbReference type="EMBL" id="CAH2016115.1"/>
    </source>
</evidence>
<comment type="caution">
    <text evidence="1">The sequence shown here is derived from an EMBL/GenBank/DDBJ whole genome shotgun (WGS) entry which is preliminary data.</text>
</comment>
<reference evidence="1" key="1">
    <citation type="submission" date="2022-03" db="EMBL/GenBank/DDBJ databases">
        <authorList>
            <person name="Sayadi A."/>
        </authorList>
    </citation>
    <scope>NUCLEOTIDE SEQUENCE</scope>
</reference>
<sequence length="8" mass="885">MIPGNLIK</sequence>
<dbReference type="Proteomes" id="UP001152888">
    <property type="component" value="Unassembled WGS sequence"/>
</dbReference>
<organism evidence="1 2">
    <name type="scientific">Acanthoscelides obtectus</name>
    <name type="common">Bean weevil</name>
    <name type="synonym">Bruchus obtectus</name>
    <dbReference type="NCBI Taxonomy" id="200917"/>
    <lineage>
        <taxon>Eukaryota</taxon>
        <taxon>Metazoa</taxon>
        <taxon>Ecdysozoa</taxon>
        <taxon>Arthropoda</taxon>
        <taxon>Hexapoda</taxon>
        <taxon>Insecta</taxon>
        <taxon>Pterygota</taxon>
        <taxon>Neoptera</taxon>
        <taxon>Endopterygota</taxon>
        <taxon>Coleoptera</taxon>
        <taxon>Polyphaga</taxon>
        <taxon>Cucujiformia</taxon>
        <taxon>Chrysomeloidea</taxon>
        <taxon>Chrysomelidae</taxon>
        <taxon>Bruchinae</taxon>
        <taxon>Bruchini</taxon>
        <taxon>Acanthoscelides</taxon>
    </lineage>
</organism>
<dbReference type="EMBL" id="CAKOFQ010008820">
    <property type="protein sequence ID" value="CAH2016115.1"/>
    <property type="molecule type" value="Genomic_DNA"/>
</dbReference>
<gene>
    <name evidence="1" type="ORF">ACAOBT_LOCUS35161</name>
</gene>
<protein>
    <submittedName>
        <fullName evidence="1">Uncharacterized protein</fullName>
    </submittedName>
</protein>